<evidence type="ECO:0000313" key="1">
    <source>
        <dbReference type="EMBL" id="SBW84395.1"/>
    </source>
</evidence>
<dbReference type="AlphaFoldDB" id="A0A1D3K817"/>
<evidence type="ECO:0000313" key="2">
    <source>
        <dbReference type="Proteomes" id="UP000245431"/>
    </source>
</evidence>
<proteinExistence type="predicted"/>
<sequence>MTEQSTPKTAEMMQQVLAKGWAPDENLPAENLEFVPVWIYSYGYEAGCRLHGQMLKAIYENGLPQDFLSSLTLNAGDEYANKLAIFDTRSSGATEEDKQNLLAHMFNFTRGTRLWGTLPSYTMVPGVHVVVVDWNTRSNGHVLVQAGAIQAELMTPHQVTNAAQLAMEAHLARHPSDRPRSRAHAQ</sequence>
<dbReference type="EMBL" id="LT599584">
    <property type="protein sequence ID" value="SBW84395.1"/>
    <property type="molecule type" value="Genomic_DNA"/>
</dbReference>
<accession>A0A1D3K817</accession>
<gene>
    <name evidence="1" type="ORF">PVE_R2G0366</name>
</gene>
<organism evidence="1 2">
    <name type="scientific">Pseudomonas veronii 1YdBTEX2</name>
    <dbReference type="NCBI Taxonomy" id="1295141"/>
    <lineage>
        <taxon>Bacteria</taxon>
        <taxon>Pseudomonadati</taxon>
        <taxon>Pseudomonadota</taxon>
        <taxon>Gammaproteobacteria</taxon>
        <taxon>Pseudomonadales</taxon>
        <taxon>Pseudomonadaceae</taxon>
        <taxon>Pseudomonas</taxon>
    </lineage>
</organism>
<dbReference type="Proteomes" id="UP000245431">
    <property type="component" value="Chromosome PVE_r2"/>
</dbReference>
<reference evidence="2" key="1">
    <citation type="submission" date="2016-07" db="EMBL/GenBank/DDBJ databases">
        <authorList>
            <person name="Florea S."/>
            <person name="Webb J.S."/>
            <person name="Jaromczyk J."/>
            <person name="Schardl C.L."/>
        </authorList>
    </citation>
    <scope>NUCLEOTIDE SEQUENCE [LARGE SCALE GENOMIC DNA]</scope>
    <source>
        <strain evidence="2">1YdBTEX2</strain>
    </source>
</reference>
<protein>
    <submittedName>
        <fullName evidence="1">Uncharacterized protein</fullName>
    </submittedName>
</protein>
<name>A0A1D3K817_PSEVE</name>